<dbReference type="Proteomes" id="UP000199317">
    <property type="component" value="Unassembled WGS sequence"/>
</dbReference>
<organism evidence="1 2">
    <name type="scientific">Paracidovorax cattleyae</name>
    <dbReference type="NCBI Taxonomy" id="80868"/>
    <lineage>
        <taxon>Bacteria</taxon>
        <taxon>Pseudomonadati</taxon>
        <taxon>Pseudomonadota</taxon>
        <taxon>Betaproteobacteria</taxon>
        <taxon>Burkholderiales</taxon>
        <taxon>Comamonadaceae</taxon>
        <taxon>Paracidovorax</taxon>
    </lineage>
</organism>
<dbReference type="InterPro" id="IPR043504">
    <property type="entry name" value="Peptidase_S1_PA_chymotrypsin"/>
</dbReference>
<evidence type="ECO:0000313" key="1">
    <source>
        <dbReference type="EMBL" id="SDP94297.1"/>
    </source>
</evidence>
<gene>
    <name evidence="1" type="ORF">SAMN04489708_1619</name>
</gene>
<protein>
    <recommendedName>
        <fullName evidence="3">Trypsin</fullName>
    </recommendedName>
</protein>
<reference evidence="2" key="1">
    <citation type="submission" date="2016-10" db="EMBL/GenBank/DDBJ databases">
        <authorList>
            <person name="Varghese N."/>
            <person name="Submissions S."/>
        </authorList>
    </citation>
    <scope>NUCLEOTIDE SEQUENCE [LARGE SCALE GENOMIC DNA]</scope>
    <source>
        <strain evidence="2">DSM 17101</strain>
    </source>
</reference>
<dbReference type="EMBL" id="FNJL01000061">
    <property type="protein sequence ID" value="SDP94297.1"/>
    <property type="molecule type" value="Genomic_DNA"/>
</dbReference>
<evidence type="ECO:0008006" key="3">
    <source>
        <dbReference type="Google" id="ProtNLM"/>
    </source>
</evidence>
<dbReference type="AlphaFoldDB" id="A0A1H0WUD1"/>
<sequence length="281" mass="30925">MICLSAGNHVNSFAEEKPLVFHQTKEDAIKTSGLEKYETKRNSKILGDIAKNIEEIKKSAGKNYAGSWIEYDDKNNIIQVVAVAGPVNFTPTKTNNLSYETKIVRVKFNYSQLDTLAERSLLLFDGVKGDGDEPMVFGTSIDEKNNRVLISARAKYFSEINIRLQSAGFDISAIHFENQDGPATLYRSLYGGSKILIGDSPTSQMGGCTAGFNVVIDDIYPGTITAAHCTVRNGKYSYFDDSSSNSFAVGPNIGEFFAIGWSDKMDAAIFGNTNFVHQLYQ</sequence>
<dbReference type="InterPro" id="IPR035070">
    <property type="entry name" value="Streptogrisin_prodomain"/>
</dbReference>
<name>A0A1H0WUD1_9BURK</name>
<evidence type="ECO:0000313" key="2">
    <source>
        <dbReference type="Proteomes" id="UP000199317"/>
    </source>
</evidence>
<proteinExistence type="predicted"/>
<dbReference type="Gene3D" id="3.30.300.50">
    <property type="match status" value="1"/>
</dbReference>
<dbReference type="Gene3D" id="2.40.10.10">
    <property type="entry name" value="Trypsin-like serine proteases"/>
    <property type="match status" value="1"/>
</dbReference>
<keyword evidence="2" id="KW-1185">Reference proteome</keyword>
<accession>A0A1H0WUD1</accession>